<keyword evidence="3 8" id="KW-0808">Transferase</keyword>
<evidence type="ECO:0000256" key="3">
    <source>
        <dbReference type="ARBA" id="ARBA00022679"/>
    </source>
</evidence>
<dbReference type="EMBL" id="JAUHMF010000001">
    <property type="protein sequence ID" value="MDT8896702.1"/>
    <property type="molecule type" value="Genomic_DNA"/>
</dbReference>
<evidence type="ECO:0000256" key="5">
    <source>
        <dbReference type="ARBA" id="ARBA00022917"/>
    </source>
</evidence>
<dbReference type="InterPro" id="IPR004534">
    <property type="entry name" value="SelA_trans"/>
</dbReference>
<comment type="caution">
    <text evidence="10">The sequence shown here is derived from an EMBL/GenBank/DDBJ whole genome shotgun (WGS) entry which is preliminary data.</text>
</comment>
<protein>
    <recommendedName>
        <fullName evidence="8">L-seryl-tRNA(Sec) selenium transferase</fullName>
        <ecNumber evidence="8">2.9.1.1</ecNumber>
    </recommendedName>
    <alternativeName>
        <fullName evidence="8">Selenocysteine synthase</fullName>
        <shortName evidence="8">Sec synthase</shortName>
    </alternativeName>
    <alternativeName>
        <fullName evidence="8">Selenocysteinyl-tRNA(Sec) synthase</fullName>
    </alternativeName>
</protein>
<dbReference type="RefSeq" id="WP_315623162.1">
    <property type="nucleotide sequence ID" value="NZ_JAUHMF010000001.1"/>
</dbReference>
<comment type="catalytic activity">
    <reaction evidence="8">
        <text>L-seryl-tRNA(Sec) + selenophosphate + H(+) = L-selenocysteinyl-tRNA(Sec) + phosphate</text>
        <dbReference type="Rhea" id="RHEA:22728"/>
        <dbReference type="Rhea" id="RHEA-COMP:9742"/>
        <dbReference type="Rhea" id="RHEA-COMP:9743"/>
        <dbReference type="ChEBI" id="CHEBI:15378"/>
        <dbReference type="ChEBI" id="CHEBI:16144"/>
        <dbReference type="ChEBI" id="CHEBI:43474"/>
        <dbReference type="ChEBI" id="CHEBI:78533"/>
        <dbReference type="ChEBI" id="CHEBI:78573"/>
        <dbReference type="EC" id="2.9.1.1"/>
    </reaction>
</comment>
<evidence type="ECO:0000256" key="1">
    <source>
        <dbReference type="ARBA" id="ARBA00001933"/>
    </source>
</evidence>
<keyword evidence="11" id="KW-1185">Reference proteome</keyword>
<feature type="modified residue" description="N6-(pyridoxal phosphate)lysine" evidence="8">
    <location>
        <position position="292"/>
    </location>
</feature>
<organism evidence="10 11">
    <name type="scientific">Thermanaerothrix solaris</name>
    <dbReference type="NCBI Taxonomy" id="3058434"/>
    <lineage>
        <taxon>Bacteria</taxon>
        <taxon>Bacillati</taxon>
        <taxon>Chloroflexota</taxon>
        <taxon>Anaerolineae</taxon>
        <taxon>Anaerolineales</taxon>
        <taxon>Anaerolineaceae</taxon>
        <taxon>Thermanaerothrix</taxon>
    </lineage>
</organism>
<dbReference type="InterPro" id="IPR015421">
    <property type="entry name" value="PyrdxlP-dep_Trfase_major"/>
</dbReference>
<comment type="pathway">
    <text evidence="8">Aminoacyl-tRNA biosynthesis; selenocysteinyl-tRNA(Sec) biosynthesis; selenocysteinyl-tRNA(Sec) from L-seryl-tRNA(Sec) (bacterial route): step 1/1.</text>
</comment>
<evidence type="ECO:0000256" key="7">
    <source>
        <dbReference type="ARBA" id="ARBA00044507"/>
    </source>
</evidence>
<evidence type="ECO:0000256" key="6">
    <source>
        <dbReference type="ARBA" id="ARBA00023266"/>
    </source>
</evidence>
<dbReference type="NCBIfam" id="TIGR00474">
    <property type="entry name" value="selA"/>
    <property type="match status" value="1"/>
</dbReference>
<evidence type="ECO:0000256" key="2">
    <source>
        <dbReference type="ARBA" id="ARBA00022490"/>
    </source>
</evidence>
<keyword evidence="2 8" id="KW-0963">Cytoplasm</keyword>
<evidence type="ECO:0000259" key="9">
    <source>
        <dbReference type="Pfam" id="PF12390"/>
    </source>
</evidence>
<accession>A0ABU3NL54</accession>
<evidence type="ECO:0000313" key="11">
    <source>
        <dbReference type="Proteomes" id="UP001254165"/>
    </source>
</evidence>
<sequence>MTPDPRQIPSVDQLLHLSTTAWLIESFGRTMTLKALRETLNTLRNNLIHGKIVDLTPESILTQAQNLLNTWFTLSLKPVINATGVILHTNLGRAPLSPSALQAISHIAPGYCNLEFDLETGRRGSRNLHATQLLIQLTGAEDALVVNNNAAAVLLVLSALAARRNVLVARSQLIEIGGGFRIPEILHQSRARLIEVGTTNRTRIEDFERALQESGAALILRAHHSNFRIIGFTEEPDLTELANLAHRYQIPLVDDLGSGALVDTAKYDLTHEPMVQESLAANADLVCFSGDKLLGGPQAGIILGRKDLLEKIKRHPLARAVRADKITLVALSATLLHYLKGDWEQAIPVWHMIAQSAETLKARANRWQAALQVGSVIESRSTIGGGSLPGETLPTYVLALGVKSPSQALKWLRHRPYPIVARIENDHIVLDPRTVLEEQEDILLRELRQLLTQIKPSL</sequence>
<dbReference type="InterPro" id="IPR018319">
    <property type="entry name" value="SelA-like"/>
</dbReference>
<dbReference type="PANTHER" id="PTHR32328">
    <property type="entry name" value="L-SERYL-TRNA(SEC) SELENIUM TRANSFERASE"/>
    <property type="match status" value="1"/>
</dbReference>
<proteinExistence type="inferred from homology"/>
<feature type="domain" description="L-seryl-tRNA selenium transferase N-terminal" evidence="9">
    <location>
        <begin position="6"/>
        <end position="44"/>
    </location>
</feature>
<dbReference type="InterPro" id="IPR015424">
    <property type="entry name" value="PyrdxlP-dep_Trfase"/>
</dbReference>
<reference evidence="10 11" key="1">
    <citation type="submission" date="2023-07" db="EMBL/GenBank/DDBJ databases">
        <title>Novel species of Thermanaerothrix with wide hydrolytic capabilities.</title>
        <authorList>
            <person name="Zayulina K.S."/>
            <person name="Podosokorskaya O.A."/>
            <person name="Elcheninov A.G."/>
        </authorList>
    </citation>
    <scope>NUCLEOTIDE SEQUENCE [LARGE SCALE GENOMIC DNA]</scope>
    <source>
        <strain evidence="10 11">4228-RoL</strain>
    </source>
</reference>
<dbReference type="HAMAP" id="MF_00423">
    <property type="entry name" value="SelA"/>
    <property type="match status" value="1"/>
</dbReference>
<dbReference type="Proteomes" id="UP001254165">
    <property type="component" value="Unassembled WGS sequence"/>
</dbReference>
<comment type="function">
    <text evidence="8">Converts seryl-tRNA(Sec) to selenocysteinyl-tRNA(Sec) required for selenoprotein biosynthesis.</text>
</comment>
<keyword evidence="5 8" id="KW-0648">Protein biosynthesis</keyword>
<dbReference type="Gene3D" id="3.40.640.10">
    <property type="entry name" value="Type I PLP-dependent aspartate aminotransferase-like (Major domain)"/>
    <property type="match status" value="1"/>
</dbReference>
<evidence type="ECO:0000256" key="4">
    <source>
        <dbReference type="ARBA" id="ARBA00022898"/>
    </source>
</evidence>
<evidence type="ECO:0000313" key="10">
    <source>
        <dbReference type="EMBL" id="MDT8896702.1"/>
    </source>
</evidence>
<dbReference type="EC" id="2.9.1.1" evidence="8"/>
<keyword evidence="6 8" id="KW-0711">Selenium</keyword>
<dbReference type="Pfam" id="PF12390">
    <property type="entry name" value="Se-cys_synth_N"/>
    <property type="match status" value="1"/>
</dbReference>
<comment type="cofactor">
    <cofactor evidence="1 8">
        <name>pyridoxal 5'-phosphate</name>
        <dbReference type="ChEBI" id="CHEBI:597326"/>
    </cofactor>
</comment>
<dbReference type="GO" id="GO:0004125">
    <property type="term" value="F:L-seryl-tRNA(Sec) selenium transferase activity"/>
    <property type="evidence" value="ECO:0007669"/>
    <property type="project" value="UniProtKB-EC"/>
</dbReference>
<dbReference type="Gene3D" id="3.90.1150.180">
    <property type="match status" value="1"/>
</dbReference>
<dbReference type="InterPro" id="IPR025862">
    <property type="entry name" value="SelA_trans_N_dom"/>
</dbReference>
<keyword evidence="4 8" id="KW-0663">Pyridoxal phosphate</keyword>
<dbReference type="SUPFAM" id="SSF53383">
    <property type="entry name" value="PLP-dependent transferases"/>
    <property type="match status" value="1"/>
</dbReference>
<dbReference type="Pfam" id="PF03841">
    <property type="entry name" value="SelA"/>
    <property type="match status" value="1"/>
</dbReference>
<evidence type="ECO:0000256" key="8">
    <source>
        <dbReference type="HAMAP-Rule" id="MF_00423"/>
    </source>
</evidence>
<dbReference type="PANTHER" id="PTHR32328:SF0">
    <property type="entry name" value="L-SERYL-TRNA(SEC) SELENIUM TRANSFERASE"/>
    <property type="match status" value="1"/>
</dbReference>
<comment type="similarity">
    <text evidence="7 8">Belongs to the SelA family.</text>
</comment>
<name>A0ABU3NL54_9CHLR</name>
<comment type="subcellular location">
    <subcellularLocation>
        <location evidence="8">Cytoplasm</location>
    </subcellularLocation>
</comment>
<gene>
    <name evidence="8 10" type="primary">selA</name>
    <name evidence="10" type="ORF">QYE77_00355</name>
</gene>